<sequence length="389" mass="45092">MEDDLRYMQQVLEGLEQYFSCLAKGVKHLRREKEAILKQSNRRNLGGHPMRNNQWGYACKKKVQSLFYSFCVREEEKFKLVLKSLSSEVNVWWDCTCKNRRRMGVQPIKTWSLMKQSLRNRFGARNHERQRQCQVKEIFMESSICEIKVIHHGNTNTCTCVKEEKSREEKVKSVVSTKESEGKIKESECLNENHESLKEEQVKEKQDGIEKSEEKKEEISSIIFAGDKREEMRESCCEISSSLNSLSSEEVNLFTNSSNHFLTCFSPSVQKFEAQNMKNEGSLGYKLYKTIGFLPSTSFLSYNFIINETNSCSFSLFCDRIQPQFLNFLTTTYGTKSKHGMKANGEDMGKELSIGYEDTSISLSLNTFLLCNELSFKELKLFLELMPLV</sequence>
<organism evidence="1 2">
    <name type="scientific">Catharanthus roseus</name>
    <name type="common">Madagascar periwinkle</name>
    <name type="synonym">Vinca rosea</name>
    <dbReference type="NCBI Taxonomy" id="4058"/>
    <lineage>
        <taxon>Eukaryota</taxon>
        <taxon>Viridiplantae</taxon>
        <taxon>Streptophyta</taxon>
        <taxon>Embryophyta</taxon>
        <taxon>Tracheophyta</taxon>
        <taxon>Spermatophyta</taxon>
        <taxon>Magnoliopsida</taxon>
        <taxon>eudicotyledons</taxon>
        <taxon>Gunneridae</taxon>
        <taxon>Pentapetalae</taxon>
        <taxon>asterids</taxon>
        <taxon>lamiids</taxon>
        <taxon>Gentianales</taxon>
        <taxon>Apocynaceae</taxon>
        <taxon>Rauvolfioideae</taxon>
        <taxon>Vinceae</taxon>
        <taxon>Catharanthinae</taxon>
        <taxon>Catharanthus</taxon>
    </lineage>
</organism>
<protein>
    <submittedName>
        <fullName evidence="1">Uncharacterized protein</fullName>
    </submittedName>
</protein>
<reference evidence="2" key="1">
    <citation type="journal article" date="2023" name="Nat. Plants">
        <title>Single-cell RNA sequencing provides a high-resolution roadmap for understanding the multicellular compartmentation of specialized metabolism.</title>
        <authorList>
            <person name="Sun S."/>
            <person name="Shen X."/>
            <person name="Li Y."/>
            <person name="Li Y."/>
            <person name="Wang S."/>
            <person name="Li R."/>
            <person name="Zhang H."/>
            <person name="Shen G."/>
            <person name="Guo B."/>
            <person name="Wei J."/>
            <person name="Xu J."/>
            <person name="St-Pierre B."/>
            <person name="Chen S."/>
            <person name="Sun C."/>
        </authorList>
    </citation>
    <scope>NUCLEOTIDE SEQUENCE [LARGE SCALE GENOMIC DNA]</scope>
</reference>
<evidence type="ECO:0000313" key="2">
    <source>
        <dbReference type="Proteomes" id="UP001060085"/>
    </source>
</evidence>
<comment type="caution">
    <text evidence="1">The sequence shown here is derived from an EMBL/GenBank/DDBJ whole genome shotgun (WGS) entry which is preliminary data.</text>
</comment>
<dbReference type="Proteomes" id="UP001060085">
    <property type="component" value="Linkage Group LG05"/>
</dbReference>
<accession>A0ACC0AVI3</accession>
<evidence type="ECO:0000313" key="1">
    <source>
        <dbReference type="EMBL" id="KAI5664549.1"/>
    </source>
</evidence>
<proteinExistence type="predicted"/>
<name>A0ACC0AVI3_CATRO</name>
<dbReference type="EMBL" id="CM044705">
    <property type="protein sequence ID" value="KAI5664549.1"/>
    <property type="molecule type" value="Genomic_DNA"/>
</dbReference>
<gene>
    <name evidence="1" type="ORF">M9H77_23872</name>
</gene>
<keyword evidence="2" id="KW-1185">Reference proteome</keyword>